<evidence type="ECO:0000313" key="3">
    <source>
        <dbReference type="Proteomes" id="UP000488956"/>
    </source>
</evidence>
<dbReference type="EMBL" id="QXFX01000496">
    <property type="protein sequence ID" value="KAE9113544.1"/>
    <property type="molecule type" value="Genomic_DNA"/>
</dbReference>
<dbReference type="Proteomes" id="UP000488956">
    <property type="component" value="Unassembled WGS sequence"/>
</dbReference>
<feature type="compositionally biased region" description="Polar residues" evidence="1">
    <location>
        <begin position="209"/>
        <end position="220"/>
    </location>
</feature>
<sequence length="381" mass="42943">MPPSYFRSIIEEDRVQHPNAITALLPQTVDGATLARVKIFTALDDWLGLDIFRFDQQKPFLNQTEDEKLAHASIQRFCAEIQASKYAGDKSYPAGFAAVNDVWLLGGDLDDTRVAALTLKYRFQLPGPHFEPETVDKFLNHSNTMYVQFSNPRRHASQMELFSRVRGTEGVAVGVEHKWETRSEENKLASSGVPQTMLTIAASNVIPKSFTQKTDAPAQQRSRRHDPHPRAAQRGGPEGGLARVEVQLLFRGYKKDHTSVPPPASERISRAVTRVHDAVLTHFDNVREDDKQILFTLIEEHLPRKLRELALDRVQQNVPLTYLRSIGASILVSKIVYREGLQFKEALSDSILGNMALQYLMQEMKALNPGQQDRVPRGPTV</sequence>
<evidence type="ECO:0000256" key="1">
    <source>
        <dbReference type="SAM" id="MobiDB-lite"/>
    </source>
</evidence>
<comment type="caution">
    <text evidence="2">The sequence shown here is derived from an EMBL/GenBank/DDBJ whole genome shotgun (WGS) entry which is preliminary data.</text>
</comment>
<reference evidence="2 3" key="1">
    <citation type="submission" date="2018-09" db="EMBL/GenBank/DDBJ databases">
        <title>Genomic investigation of the strawberry pathogen Phytophthora fragariae indicates pathogenicity is determined by transcriptional variation in three key races.</title>
        <authorList>
            <person name="Adams T.M."/>
            <person name="Armitage A.D."/>
            <person name="Sobczyk M.K."/>
            <person name="Bates H.J."/>
            <person name="Dunwell J.M."/>
            <person name="Nellist C.F."/>
            <person name="Harrison R.J."/>
        </authorList>
    </citation>
    <scope>NUCLEOTIDE SEQUENCE [LARGE SCALE GENOMIC DNA]</scope>
    <source>
        <strain evidence="2 3">ONT-3</strain>
    </source>
</reference>
<protein>
    <submittedName>
        <fullName evidence="2">Uncharacterized protein</fullName>
    </submittedName>
</protein>
<accession>A0A6G0LAB5</accession>
<gene>
    <name evidence="2" type="ORF">PF010_g10039</name>
</gene>
<organism evidence="2 3">
    <name type="scientific">Phytophthora fragariae</name>
    <dbReference type="NCBI Taxonomy" id="53985"/>
    <lineage>
        <taxon>Eukaryota</taxon>
        <taxon>Sar</taxon>
        <taxon>Stramenopiles</taxon>
        <taxon>Oomycota</taxon>
        <taxon>Peronosporomycetes</taxon>
        <taxon>Peronosporales</taxon>
        <taxon>Peronosporaceae</taxon>
        <taxon>Phytophthora</taxon>
    </lineage>
</organism>
<name>A0A6G0LAB5_9STRA</name>
<feature type="region of interest" description="Disordered" evidence="1">
    <location>
        <begin position="208"/>
        <end position="238"/>
    </location>
</feature>
<evidence type="ECO:0000313" key="2">
    <source>
        <dbReference type="EMBL" id="KAE9113544.1"/>
    </source>
</evidence>
<dbReference type="AlphaFoldDB" id="A0A6G0LAB5"/>
<proteinExistence type="predicted"/>